<dbReference type="EMBL" id="SRHY01000001">
    <property type="protein sequence ID" value="TFJ94785.1"/>
    <property type="molecule type" value="Genomic_DNA"/>
</dbReference>
<keyword evidence="4" id="KW-0067">ATP-binding</keyword>
<dbReference type="OrthoDB" id="9804377at2"/>
<protein>
    <recommendedName>
        <fullName evidence="5">Thiamine diphosphokinase</fullName>
        <ecNumber evidence="5">2.7.6.2</ecNumber>
    </recommendedName>
</protein>
<gene>
    <name evidence="7" type="ORF">E4U82_01440</name>
</gene>
<keyword evidence="3 7" id="KW-0418">Kinase</keyword>
<dbReference type="SUPFAM" id="SSF63999">
    <property type="entry name" value="Thiamin pyrophosphokinase, catalytic domain"/>
    <property type="match status" value="1"/>
</dbReference>
<evidence type="ECO:0000256" key="1">
    <source>
        <dbReference type="ARBA" id="ARBA00022679"/>
    </source>
</evidence>
<keyword evidence="2" id="KW-0547">Nucleotide-binding</keyword>
<keyword evidence="1 7" id="KW-0808">Transferase</keyword>
<dbReference type="GO" id="GO:0030975">
    <property type="term" value="F:thiamine binding"/>
    <property type="evidence" value="ECO:0007669"/>
    <property type="project" value="InterPro"/>
</dbReference>
<reference evidence="7 8" key="1">
    <citation type="submission" date="2019-03" db="EMBL/GenBank/DDBJ databases">
        <title>Genome sequence of Lentibacillus salicampi ATCC BAA-719.</title>
        <authorList>
            <person name="Maclea K.S."/>
            <person name="Simoes Junior M."/>
        </authorList>
    </citation>
    <scope>NUCLEOTIDE SEQUENCE [LARGE SCALE GENOMIC DNA]</scope>
    <source>
        <strain evidence="7 8">ATCC BAA-719</strain>
    </source>
</reference>
<sequence>MSYVAIIGNGPQELMPDLSGYEAIIDVWIGADRGSLTLVENNITLDYAVGDFDSMRATEKNIVQSQADVFEQHPSEKNQTDLEIALEKAYALNPEKIYLFGVTGGRLDHSLINIQLLYSIMGRGIQGFIVDGQNQLTLSEPGRHKICHDKNYSHISFIPYTRYVTGLTLEGFYYPLAEETISWGSTRCISNKLISDFGTFSYKEGILLVIKSRDV</sequence>
<dbReference type="NCBIfam" id="TIGR01378">
    <property type="entry name" value="thi_PPkinase"/>
    <property type="match status" value="1"/>
</dbReference>
<dbReference type="InterPro" id="IPR053149">
    <property type="entry name" value="TPK"/>
</dbReference>
<dbReference type="GO" id="GO:0009229">
    <property type="term" value="P:thiamine diphosphate biosynthetic process"/>
    <property type="evidence" value="ECO:0007669"/>
    <property type="project" value="InterPro"/>
</dbReference>
<dbReference type="GO" id="GO:0004788">
    <property type="term" value="F:thiamine diphosphokinase activity"/>
    <property type="evidence" value="ECO:0007669"/>
    <property type="project" value="UniProtKB-UniRule"/>
</dbReference>
<evidence type="ECO:0000313" key="7">
    <source>
        <dbReference type="EMBL" id="TFJ94785.1"/>
    </source>
</evidence>
<evidence type="ECO:0000256" key="4">
    <source>
        <dbReference type="ARBA" id="ARBA00022840"/>
    </source>
</evidence>
<evidence type="ECO:0000259" key="6">
    <source>
        <dbReference type="SMART" id="SM00983"/>
    </source>
</evidence>
<dbReference type="InterPro" id="IPR007371">
    <property type="entry name" value="TPK_catalytic"/>
</dbReference>
<dbReference type="GO" id="GO:0006772">
    <property type="term" value="P:thiamine metabolic process"/>
    <property type="evidence" value="ECO:0007669"/>
    <property type="project" value="UniProtKB-UniRule"/>
</dbReference>
<accession>A0A4Y9AH96</accession>
<dbReference type="InterPro" id="IPR007373">
    <property type="entry name" value="Thiamin_PyroPKinase_B1-bd"/>
</dbReference>
<dbReference type="PANTHER" id="PTHR41299:SF1">
    <property type="entry name" value="THIAMINE PYROPHOSPHOKINASE"/>
    <property type="match status" value="1"/>
</dbReference>
<dbReference type="Pfam" id="PF04265">
    <property type="entry name" value="TPK_B1_binding"/>
    <property type="match status" value="1"/>
</dbReference>
<dbReference type="GO" id="GO:0016301">
    <property type="term" value="F:kinase activity"/>
    <property type="evidence" value="ECO:0007669"/>
    <property type="project" value="UniProtKB-KW"/>
</dbReference>
<dbReference type="Gene3D" id="3.40.50.10240">
    <property type="entry name" value="Thiamin pyrophosphokinase, catalytic domain"/>
    <property type="match status" value="1"/>
</dbReference>
<dbReference type="InterPro" id="IPR036371">
    <property type="entry name" value="TPK_B1-bd_sf"/>
</dbReference>
<evidence type="ECO:0000256" key="3">
    <source>
        <dbReference type="ARBA" id="ARBA00022777"/>
    </source>
</evidence>
<dbReference type="SUPFAM" id="SSF63862">
    <property type="entry name" value="Thiamin pyrophosphokinase, substrate-binding domain"/>
    <property type="match status" value="1"/>
</dbReference>
<dbReference type="GO" id="GO:0005524">
    <property type="term" value="F:ATP binding"/>
    <property type="evidence" value="ECO:0007669"/>
    <property type="project" value="UniProtKB-KW"/>
</dbReference>
<dbReference type="Pfam" id="PF04263">
    <property type="entry name" value="TPK_catalytic"/>
    <property type="match status" value="1"/>
</dbReference>
<evidence type="ECO:0000256" key="5">
    <source>
        <dbReference type="NCBIfam" id="TIGR01378"/>
    </source>
</evidence>
<organism evidence="7 8">
    <name type="scientific">Lentibacillus salicampi</name>
    <dbReference type="NCBI Taxonomy" id="175306"/>
    <lineage>
        <taxon>Bacteria</taxon>
        <taxon>Bacillati</taxon>
        <taxon>Bacillota</taxon>
        <taxon>Bacilli</taxon>
        <taxon>Bacillales</taxon>
        <taxon>Bacillaceae</taxon>
        <taxon>Lentibacillus</taxon>
    </lineage>
</organism>
<dbReference type="EC" id="2.7.6.2" evidence="5"/>
<keyword evidence="8" id="KW-1185">Reference proteome</keyword>
<name>A0A4Y9AH96_9BACI</name>
<evidence type="ECO:0000256" key="2">
    <source>
        <dbReference type="ARBA" id="ARBA00022741"/>
    </source>
</evidence>
<dbReference type="SMART" id="SM00983">
    <property type="entry name" value="TPK_B1_binding"/>
    <property type="match status" value="1"/>
</dbReference>
<comment type="caution">
    <text evidence="7">The sequence shown here is derived from an EMBL/GenBank/DDBJ whole genome shotgun (WGS) entry which is preliminary data.</text>
</comment>
<feature type="domain" description="Thiamin pyrophosphokinase thiamin-binding" evidence="6">
    <location>
        <begin position="142"/>
        <end position="208"/>
    </location>
</feature>
<dbReference type="InterPro" id="IPR036759">
    <property type="entry name" value="TPK_catalytic_sf"/>
</dbReference>
<dbReference type="PANTHER" id="PTHR41299">
    <property type="entry name" value="THIAMINE PYROPHOSPHOKINASE"/>
    <property type="match status" value="1"/>
</dbReference>
<dbReference type="AlphaFoldDB" id="A0A4Y9AH96"/>
<dbReference type="Proteomes" id="UP000298484">
    <property type="component" value="Unassembled WGS sequence"/>
</dbReference>
<dbReference type="InterPro" id="IPR006282">
    <property type="entry name" value="Thi_PPkinase"/>
</dbReference>
<evidence type="ECO:0000313" key="8">
    <source>
        <dbReference type="Proteomes" id="UP000298484"/>
    </source>
</evidence>
<dbReference type="CDD" id="cd07995">
    <property type="entry name" value="TPK"/>
    <property type="match status" value="1"/>
</dbReference>
<proteinExistence type="predicted"/>